<gene>
    <name evidence="2" type="ordered locus">Halxa_2992</name>
</gene>
<dbReference type="HOGENOM" id="CLU_1500267_0_0_2"/>
<keyword evidence="3" id="KW-1185">Reference proteome</keyword>
<keyword evidence="1" id="KW-0812">Transmembrane</keyword>
<dbReference type="EMBL" id="CP002839">
    <property type="protein sequence ID" value="AEH37608.1"/>
    <property type="molecule type" value="Genomic_DNA"/>
</dbReference>
<feature type="transmembrane region" description="Helical" evidence="1">
    <location>
        <begin position="21"/>
        <end position="44"/>
    </location>
</feature>
<dbReference type="GeneID" id="10797945"/>
<dbReference type="RefSeq" id="WP_013880498.1">
    <property type="nucleotide sequence ID" value="NC_015666.1"/>
</dbReference>
<feature type="transmembrane region" description="Helical" evidence="1">
    <location>
        <begin position="81"/>
        <end position="102"/>
    </location>
</feature>
<organism evidence="2 3">
    <name type="scientific">Halopiger xanaduensis (strain DSM 18323 / JCM 14033 / SH-6)</name>
    <dbReference type="NCBI Taxonomy" id="797210"/>
    <lineage>
        <taxon>Archaea</taxon>
        <taxon>Methanobacteriati</taxon>
        <taxon>Methanobacteriota</taxon>
        <taxon>Stenosarchaea group</taxon>
        <taxon>Halobacteria</taxon>
        <taxon>Halobacteriales</taxon>
        <taxon>Natrialbaceae</taxon>
        <taxon>Halopiger</taxon>
    </lineage>
</organism>
<feature type="transmembrane region" description="Helical" evidence="1">
    <location>
        <begin position="109"/>
        <end position="132"/>
    </location>
</feature>
<evidence type="ECO:0000256" key="1">
    <source>
        <dbReference type="SAM" id="Phobius"/>
    </source>
</evidence>
<dbReference type="AlphaFoldDB" id="F8D5A9"/>
<feature type="transmembrane region" description="Helical" evidence="1">
    <location>
        <begin position="144"/>
        <end position="164"/>
    </location>
</feature>
<accession>F8D5A9</accession>
<reference evidence="2 3" key="1">
    <citation type="journal article" date="2012" name="Stand. Genomic Sci.">
        <title>Complete genome sequence of Halopiger xanaduensis type strain (SH-6(T)).</title>
        <authorList>
            <person name="Anderson I."/>
            <person name="Tindall B.J."/>
            <person name="Rohde M."/>
            <person name="Lucas S."/>
            <person name="Han J."/>
            <person name="Lapidus A."/>
            <person name="Cheng J.F."/>
            <person name="Goodwin L."/>
            <person name="Pitluck S."/>
            <person name="Peters L."/>
            <person name="Pati A."/>
            <person name="Mikhailova N."/>
            <person name="Pagani I."/>
            <person name="Teshima H."/>
            <person name="Han C."/>
            <person name="Tapia R."/>
            <person name="Land M."/>
            <person name="Woyke T."/>
            <person name="Klenk H.P."/>
            <person name="Kyrpides N."/>
            <person name="Ivanova N."/>
        </authorList>
    </citation>
    <scope>NUCLEOTIDE SEQUENCE [LARGE SCALE GENOMIC DNA]</scope>
    <source>
        <strain evidence="3">DSM 18323 / JCM 14033 / SH-6</strain>
    </source>
</reference>
<proteinExistence type="predicted"/>
<sequence>MSTEQATIDRRETDYEPGRGVRTGALLMALAGVAFVGYGVVFLARTFFGSGFELGVATLNGVTPADLDAIDPAIMHYINHLHVATAAFIIATGIAVTALAWYGVRSGLLWAWAAAVVTAVVGLAIALPMHYMDLFAHNWATHLGPIYLATIVFVIGAGVAYLGLRSDPQAVDSSEKTSKRA</sequence>
<evidence type="ECO:0000313" key="2">
    <source>
        <dbReference type="EMBL" id="AEH37608.1"/>
    </source>
</evidence>
<dbReference type="STRING" id="797210.Halxa_2992"/>
<dbReference type="KEGG" id="hxa:Halxa_2992"/>
<evidence type="ECO:0008006" key="4">
    <source>
        <dbReference type="Google" id="ProtNLM"/>
    </source>
</evidence>
<dbReference type="eggNOG" id="arCOG11151">
    <property type="taxonomic scope" value="Archaea"/>
</dbReference>
<name>F8D5A9_HALXS</name>
<keyword evidence="1" id="KW-1133">Transmembrane helix</keyword>
<evidence type="ECO:0000313" key="3">
    <source>
        <dbReference type="Proteomes" id="UP000006794"/>
    </source>
</evidence>
<protein>
    <recommendedName>
        <fullName evidence="4">DUF4383 domain-containing protein</fullName>
    </recommendedName>
</protein>
<keyword evidence="1" id="KW-0472">Membrane</keyword>
<dbReference type="OrthoDB" id="157330at2157"/>
<dbReference type="Proteomes" id="UP000006794">
    <property type="component" value="Chromosome"/>
</dbReference>